<dbReference type="GO" id="GO:0015679">
    <property type="term" value="P:plasma membrane copper ion transport"/>
    <property type="evidence" value="ECO:0007669"/>
    <property type="project" value="TreeGrafter"/>
</dbReference>
<organism evidence="6 7">
    <name type="scientific">Pseudidiomarina sediminum</name>
    <dbReference type="NCBI Taxonomy" id="431675"/>
    <lineage>
        <taxon>Bacteria</taxon>
        <taxon>Pseudomonadati</taxon>
        <taxon>Pseudomonadota</taxon>
        <taxon>Gammaproteobacteria</taxon>
        <taxon>Alteromonadales</taxon>
        <taxon>Idiomarinaceae</taxon>
        <taxon>Pseudidiomarina</taxon>
    </lineage>
</organism>
<dbReference type="NCBIfam" id="TIGR01730">
    <property type="entry name" value="RND_mfp"/>
    <property type="match status" value="1"/>
</dbReference>
<dbReference type="EMBL" id="PIQE01000002">
    <property type="protein sequence ID" value="RUO72550.1"/>
    <property type="molecule type" value="Genomic_DNA"/>
</dbReference>
<dbReference type="InterPro" id="IPR051909">
    <property type="entry name" value="MFP_Cation_Efflux"/>
</dbReference>
<evidence type="ECO:0000259" key="4">
    <source>
        <dbReference type="Pfam" id="PF25954"/>
    </source>
</evidence>
<comment type="similarity">
    <text evidence="1">Belongs to the membrane fusion protein (MFP) (TC 8.A.1) family.</text>
</comment>
<dbReference type="Pfam" id="PF25954">
    <property type="entry name" value="Beta-barrel_RND_2"/>
    <property type="match status" value="1"/>
</dbReference>
<evidence type="ECO:0000313" key="6">
    <source>
        <dbReference type="EMBL" id="RUO72550.1"/>
    </source>
</evidence>
<dbReference type="AlphaFoldDB" id="A0A432Z3U6"/>
<evidence type="ECO:0000313" key="7">
    <source>
        <dbReference type="Proteomes" id="UP000287022"/>
    </source>
</evidence>
<sequence>MKTYLITLTALAGLLCTFPVAALDANHAHDETTTQVELTAAQRERATITTAVLTPQTITYEVYAPGEVVANDFASYQVSPRVDSIVAQRHVSLGDNVQKGQPLVSLYSATMAQAQAAFLVANDEWQRVQALGKATVGEKRYNQALGDYKANKATLLAYGMAMGDLQQLNADSVLGNYQLYAGISGVVMRDNFQQGQHLAAGSALLEISQEETLWVHARLPGASELPVPYGAVAAIQVEQQRYPASVIQQGHTIDPVTRTRTVRLAVENRDDGLHPGLFADVYFQVTSATPVLAVKQAALMRDTAGQWVVFTTTDEQHFTPQVVKLVRELGEWSVIEGLPAGTRYVDQGAFFVSSQLAKGGFDPHNH</sequence>
<keyword evidence="3" id="KW-0732">Signal</keyword>
<protein>
    <submittedName>
        <fullName evidence="6">Efflux RND transporter periplasmic adaptor subunit</fullName>
    </submittedName>
</protein>
<dbReference type="Pfam" id="PF25973">
    <property type="entry name" value="BSH_CzcB"/>
    <property type="match status" value="1"/>
</dbReference>
<accession>A0A432Z3U6</accession>
<evidence type="ECO:0000256" key="1">
    <source>
        <dbReference type="ARBA" id="ARBA00009477"/>
    </source>
</evidence>
<evidence type="ECO:0000259" key="5">
    <source>
        <dbReference type="Pfam" id="PF25973"/>
    </source>
</evidence>
<gene>
    <name evidence="6" type="ORF">CWI80_08340</name>
</gene>
<dbReference type="InterPro" id="IPR006143">
    <property type="entry name" value="RND_pump_MFP"/>
</dbReference>
<keyword evidence="7" id="KW-1185">Reference proteome</keyword>
<evidence type="ECO:0000256" key="3">
    <source>
        <dbReference type="SAM" id="SignalP"/>
    </source>
</evidence>
<feature type="chain" id="PRO_5019272240" evidence="3">
    <location>
        <begin position="23"/>
        <end position="366"/>
    </location>
</feature>
<dbReference type="SUPFAM" id="SSF111369">
    <property type="entry name" value="HlyD-like secretion proteins"/>
    <property type="match status" value="1"/>
</dbReference>
<feature type="domain" description="CusB-like beta-barrel" evidence="4">
    <location>
        <begin position="212"/>
        <end position="284"/>
    </location>
</feature>
<dbReference type="InterPro" id="IPR058792">
    <property type="entry name" value="Beta-barrel_RND_2"/>
</dbReference>
<name>A0A432Z3U6_9GAMM</name>
<reference evidence="7" key="1">
    <citation type="journal article" date="2018" name="Front. Microbiol.">
        <title>Genome-Based Analysis Reveals the Taxonomy and Diversity of the Family Idiomarinaceae.</title>
        <authorList>
            <person name="Liu Y."/>
            <person name="Lai Q."/>
            <person name="Shao Z."/>
        </authorList>
    </citation>
    <scope>NUCLEOTIDE SEQUENCE [LARGE SCALE GENOMIC DNA]</scope>
    <source>
        <strain evidence="7">c121</strain>
    </source>
</reference>
<evidence type="ECO:0000256" key="2">
    <source>
        <dbReference type="ARBA" id="ARBA00022448"/>
    </source>
</evidence>
<comment type="caution">
    <text evidence="6">The sequence shown here is derived from an EMBL/GenBank/DDBJ whole genome shotgun (WGS) entry which is preliminary data.</text>
</comment>
<dbReference type="GO" id="GO:0046914">
    <property type="term" value="F:transition metal ion binding"/>
    <property type="evidence" value="ECO:0007669"/>
    <property type="project" value="TreeGrafter"/>
</dbReference>
<dbReference type="Proteomes" id="UP000287022">
    <property type="component" value="Unassembled WGS sequence"/>
</dbReference>
<feature type="domain" description="CzcB-like barrel-sandwich hybrid" evidence="5">
    <location>
        <begin position="77"/>
        <end position="208"/>
    </location>
</feature>
<proteinExistence type="inferred from homology"/>
<dbReference type="InterPro" id="IPR058647">
    <property type="entry name" value="BSH_CzcB-like"/>
</dbReference>
<dbReference type="PANTHER" id="PTHR30097">
    <property type="entry name" value="CATION EFFLUX SYSTEM PROTEIN CUSB"/>
    <property type="match status" value="1"/>
</dbReference>
<dbReference type="Gene3D" id="2.40.30.170">
    <property type="match status" value="1"/>
</dbReference>
<dbReference type="PANTHER" id="PTHR30097:SF15">
    <property type="entry name" value="CATION EFFLUX SYSTEM PROTEIN CUSB"/>
    <property type="match status" value="1"/>
</dbReference>
<dbReference type="GO" id="GO:0030288">
    <property type="term" value="C:outer membrane-bounded periplasmic space"/>
    <property type="evidence" value="ECO:0007669"/>
    <property type="project" value="TreeGrafter"/>
</dbReference>
<dbReference type="STRING" id="1122124.GCA_000423165_01480"/>
<feature type="signal peptide" evidence="3">
    <location>
        <begin position="1"/>
        <end position="22"/>
    </location>
</feature>
<dbReference type="GO" id="GO:0022857">
    <property type="term" value="F:transmembrane transporter activity"/>
    <property type="evidence" value="ECO:0007669"/>
    <property type="project" value="InterPro"/>
</dbReference>
<dbReference type="Gene3D" id="2.40.50.100">
    <property type="match status" value="1"/>
</dbReference>
<dbReference type="Gene3D" id="2.40.420.20">
    <property type="match status" value="1"/>
</dbReference>
<keyword evidence="2" id="KW-0813">Transport</keyword>
<dbReference type="GO" id="GO:0060003">
    <property type="term" value="P:copper ion export"/>
    <property type="evidence" value="ECO:0007669"/>
    <property type="project" value="TreeGrafter"/>
</dbReference>
<dbReference type="GO" id="GO:0016020">
    <property type="term" value="C:membrane"/>
    <property type="evidence" value="ECO:0007669"/>
    <property type="project" value="InterPro"/>
</dbReference>